<protein>
    <recommendedName>
        <fullName evidence="1">PEP-utilising enzyme C-terminal domain-containing protein</fullName>
    </recommendedName>
</protein>
<sequence>MTATTVALNGSVPATVAAEPAQPRSRSIIKTDLPFAATAFRGTRDRSQPGRFLLVQDELTFDSVRIILDDPQIAGVVVGSRHFADHARKMLSEGGKALVHCEDLDRIRDGGRYQVDGEGLIDLESRPVPVTAICSYLNDANAELYREWNVHDVGYFRLKFCLFQMLAADPSAYHEPDRIEAHLTEVIADLLSGGWRSVRLVLSDPTSAELREVGIDAPIEANPEIGMRGPRAPQRWWPELRAIRAALSRHPGTKLQVSVPFVSSIEEFRRVRDMFREAGLEEVELGLTLEIPAMVYALPDLVRQVRPAFVAVGTSDLFALLNGVDRSSSELTIDPFSSVNLGVVRDICRITATHGVHFFVCGELRRDTRTVRELIDIGCGELIAAASVLEIARMSRAASQGPATGPA</sequence>
<dbReference type="Proteomes" id="UP000676967">
    <property type="component" value="Chromosome"/>
</dbReference>
<evidence type="ECO:0000313" key="2">
    <source>
        <dbReference type="EMBL" id="BCJ46163.1"/>
    </source>
</evidence>
<dbReference type="Gene3D" id="3.20.20.60">
    <property type="entry name" value="Phosphoenolpyruvate-binding domains"/>
    <property type="match status" value="1"/>
</dbReference>
<organism evidence="2 3">
    <name type="scientific">Actinoplanes ianthinogenes</name>
    <dbReference type="NCBI Taxonomy" id="122358"/>
    <lineage>
        <taxon>Bacteria</taxon>
        <taxon>Bacillati</taxon>
        <taxon>Actinomycetota</taxon>
        <taxon>Actinomycetes</taxon>
        <taxon>Micromonosporales</taxon>
        <taxon>Micromonosporaceae</taxon>
        <taxon>Actinoplanes</taxon>
    </lineage>
</organism>
<dbReference type="InterPro" id="IPR040442">
    <property type="entry name" value="Pyrv_kinase-like_dom_sf"/>
</dbReference>
<dbReference type="RefSeq" id="WP_189332992.1">
    <property type="nucleotide sequence ID" value="NZ_AP023356.1"/>
</dbReference>
<dbReference type="EMBL" id="AP023356">
    <property type="protein sequence ID" value="BCJ46163.1"/>
    <property type="molecule type" value="Genomic_DNA"/>
</dbReference>
<accession>A0ABM7M3C8</accession>
<dbReference type="PANTHER" id="PTHR46244">
    <property type="entry name" value="PHOSPHOENOLPYRUVATE-PROTEIN PHOSPHOTRANSFERASE"/>
    <property type="match status" value="1"/>
</dbReference>
<dbReference type="InterPro" id="IPR050499">
    <property type="entry name" value="PEP-utilizing_PTS_enzyme"/>
</dbReference>
<proteinExistence type="predicted"/>
<reference evidence="2 3" key="1">
    <citation type="submission" date="2020-08" db="EMBL/GenBank/DDBJ databases">
        <title>Whole genome shotgun sequence of Actinoplanes ianthinogenes NBRC 13996.</title>
        <authorList>
            <person name="Komaki H."/>
            <person name="Tamura T."/>
        </authorList>
    </citation>
    <scope>NUCLEOTIDE SEQUENCE [LARGE SCALE GENOMIC DNA]</scope>
    <source>
        <strain evidence="2 3">NBRC 13996</strain>
    </source>
</reference>
<dbReference type="PANTHER" id="PTHR46244:SF6">
    <property type="entry name" value="PHOSPHOENOLPYRUVATE-PROTEIN PHOSPHOTRANSFERASE"/>
    <property type="match status" value="1"/>
</dbReference>
<feature type="domain" description="PEP-utilising enzyme C-terminal" evidence="1">
    <location>
        <begin position="196"/>
        <end position="394"/>
    </location>
</feature>
<dbReference type="SUPFAM" id="SSF51621">
    <property type="entry name" value="Phosphoenolpyruvate/pyruvate domain"/>
    <property type="match status" value="1"/>
</dbReference>
<name>A0ABM7M3C8_9ACTN</name>
<dbReference type="InterPro" id="IPR015813">
    <property type="entry name" value="Pyrv/PenolPyrv_kinase-like_dom"/>
</dbReference>
<evidence type="ECO:0000313" key="3">
    <source>
        <dbReference type="Proteomes" id="UP000676967"/>
    </source>
</evidence>
<gene>
    <name evidence="2" type="ORF">Aiant_68200</name>
</gene>
<evidence type="ECO:0000259" key="1">
    <source>
        <dbReference type="Pfam" id="PF02896"/>
    </source>
</evidence>
<dbReference type="InterPro" id="IPR000121">
    <property type="entry name" value="PEP_util_C"/>
</dbReference>
<keyword evidence="3" id="KW-1185">Reference proteome</keyword>
<dbReference type="Pfam" id="PF02896">
    <property type="entry name" value="PEP-utilizers_C"/>
    <property type="match status" value="1"/>
</dbReference>